<evidence type="ECO:0000313" key="8">
    <source>
        <dbReference type="Proteomes" id="UP000244892"/>
    </source>
</evidence>
<dbReference type="PANTHER" id="PTHR33603">
    <property type="entry name" value="METHYLTRANSFERASE"/>
    <property type="match status" value="1"/>
</dbReference>
<gene>
    <name evidence="6" type="primary">rlmH</name>
    <name evidence="7" type="ORF">DEH84_05005</name>
</gene>
<evidence type="ECO:0000256" key="6">
    <source>
        <dbReference type="HAMAP-Rule" id="MF_00658"/>
    </source>
</evidence>
<dbReference type="GO" id="GO:0070038">
    <property type="term" value="F:rRNA (pseudouridine-N3-)-methyltransferase activity"/>
    <property type="evidence" value="ECO:0007669"/>
    <property type="project" value="UniProtKB-UniRule"/>
</dbReference>
<keyword evidence="2 6" id="KW-0489">Methyltransferase</keyword>
<reference evidence="7 8" key="1">
    <citation type="submission" date="2018-05" db="EMBL/GenBank/DDBJ databases">
        <title>complete genome sequence of Aquabacterium olei NBRC 110486.</title>
        <authorList>
            <person name="Tang B."/>
            <person name="Chang J."/>
            <person name="Zhang L."/>
            <person name="Yang H."/>
        </authorList>
    </citation>
    <scope>NUCLEOTIDE SEQUENCE [LARGE SCALE GENOMIC DNA]</scope>
    <source>
        <strain evidence="7 8">NBRC 110486</strain>
    </source>
</reference>
<dbReference type="GO" id="GO:0005737">
    <property type="term" value="C:cytoplasm"/>
    <property type="evidence" value="ECO:0007669"/>
    <property type="project" value="UniProtKB-SubCell"/>
</dbReference>
<dbReference type="NCBIfam" id="NF000986">
    <property type="entry name" value="PRK00103.1-4"/>
    <property type="match status" value="1"/>
</dbReference>
<comment type="function">
    <text evidence="6">Specifically methylates the pseudouridine at position 1915 (m3Psi1915) in 23S rRNA.</text>
</comment>
<organism evidence="7 8">
    <name type="scientific">Aquabacterium olei</name>
    <dbReference type="NCBI Taxonomy" id="1296669"/>
    <lineage>
        <taxon>Bacteria</taxon>
        <taxon>Pseudomonadati</taxon>
        <taxon>Pseudomonadota</taxon>
        <taxon>Betaproteobacteria</taxon>
        <taxon>Burkholderiales</taxon>
        <taxon>Aquabacterium</taxon>
    </lineage>
</organism>
<name>A0A2U8FP76_9BURK</name>
<evidence type="ECO:0000256" key="1">
    <source>
        <dbReference type="ARBA" id="ARBA00022552"/>
    </source>
</evidence>
<comment type="catalytic activity">
    <reaction evidence="6">
        <text>pseudouridine(1915) in 23S rRNA + S-adenosyl-L-methionine = N(3)-methylpseudouridine(1915) in 23S rRNA + S-adenosyl-L-homocysteine + H(+)</text>
        <dbReference type="Rhea" id="RHEA:42752"/>
        <dbReference type="Rhea" id="RHEA-COMP:10221"/>
        <dbReference type="Rhea" id="RHEA-COMP:10222"/>
        <dbReference type="ChEBI" id="CHEBI:15378"/>
        <dbReference type="ChEBI" id="CHEBI:57856"/>
        <dbReference type="ChEBI" id="CHEBI:59789"/>
        <dbReference type="ChEBI" id="CHEBI:65314"/>
        <dbReference type="ChEBI" id="CHEBI:74486"/>
        <dbReference type="EC" id="2.1.1.177"/>
    </reaction>
</comment>
<dbReference type="AlphaFoldDB" id="A0A2U8FP76"/>
<dbReference type="EMBL" id="CP029210">
    <property type="protein sequence ID" value="AWI52852.1"/>
    <property type="molecule type" value="Genomic_DNA"/>
</dbReference>
<keyword evidence="4 6" id="KW-0949">S-adenosyl-L-methionine</keyword>
<sequence length="155" mass="17589">MKFTVVTIGHRLPDWANEACEDYLKRFPSDWKVEVRALKAEPREGRPVAAIMQAEAARMEAVLERGVRRVILDERGSRLTSVQLAERTEAWLHDGRDVALIIGGADGIDPSLKQSADEAIRLSDMTLPHALARVLLLEQLYRAWSLRNNHPYHRA</sequence>
<dbReference type="InterPro" id="IPR003742">
    <property type="entry name" value="RlmH-like"/>
</dbReference>
<evidence type="ECO:0000313" key="7">
    <source>
        <dbReference type="EMBL" id="AWI52852.1"/>
    </source>
</evidence>
<dbReference type="InterPro" id="IPR029028">
    <property type="entry name" value="Alpha/beta_knot_MTases"/>
</dbReference>
<dbReference type="Gene3D" id="3.40.1280.10">
    <property type="match status" value="1"/>
</dbReference>
<evidence type="ECO:0000256" key="4">
    <source>
        <dbReference type="ARBA" id="ARBA00022691"/>
    </source>
</evidence>
<evidence type="ECO:0000256" key="3">
    <source>
        <dbReference type="ARBA" id="ARBA00022679"/>
    </source>
</evidence>
<dbReference type="PIRSF" id="PIRSF004505">
    <property type="entry name" value="MT_bac"/>
    <property type="match status" value="1"/>
</dbReference>
<keyword evidence="8" id="KW-1185">Reference proteome</keyword>
<dbReference type="Proteomes" id="UP000244892">
    <property type="component" value="Chromosome"/>
</dbReference>
<accession>A0A2U8FP76</accession>
<feature type="binding site" evidence="6">
    <location>
        <position position="103"/>
    </location>
    <ligand>
        <name>S-adenosyl-L-methionine</name>
        <dbReference type="ChEBI" id="CHEBI:59789"/>
    </ligand>
</feature>
<keyword evidence="3 6" id="KW-0808">Transferase</keyword>
<dbReference type="PANTHER" id="PTHR33603:SF1">
    <property type="entry name" value="RIBOSOMAL RNA LARGE SUBUNIT METHYLTRANSFERASE H"/>
    <property type="match status" value="1"/>
</dbReference>
<dbReference type="InterPro" id="IPR029026">
    <property type="entry name" value="tRNA_m1G_MTases_N"/>
</dbReference>
<dbReference type="KEGG" id="aon:DEH84_05005"/>
<evidence type="ECO:0000256" key="5">
    <source>
        <dbReference type="ARBA" id="ARBA00038303"/>
    </source>
</evidence>
<keyword evidence="1 6" id="KW-0698">rRNA processing</keyword>
<comment type="similarity">
    <text evidence="5 6">Belongs to the RNA methyltransferase RlmH family.</text>
</comment>
<feature type="binding site" evidence="6">
    <location>
        <position position="72"/>
    </location>
    <ligand>
        <name>S-adenosyl-L-methionine</name>
        <dbReference type="ChEBI" id="CHEBI:59789"/>
    </ligand>
</feature>
<dbReference type="EC" id="2.1.1.177" evidence="6"/>
<dbReference type="Pfam" id="PF02590">
    <property type="entry name" value="SPOUT_MTase"/>
    <property type="match status" value="1"/>
</dbReference>
<dbReference type="CDD" id="cd18081">
    <property type="entry name" value="RlmH-like"/>
    <property type="match status" value="1"/>
</dbReference>
<evidence type="ECO:0000256" key="2">
    <source>
        <dbReference type="ARBA" id="ARBA00022603"/>
    </source>
</evidence>
<comment type="subcellular location">
    <subcellularLocation>
        <location evidence="6">Cytoplasm</location>
    </subcellularLocation>
</comment>
<feature type="binding site" evidence="6">
    <location>
        <begin position="122"/>
        <end position="127"/>
    </location>
    <ligand>
        <name>S-adenosyl-L-methionine</name>
        <dbReference type="ChEBI" id="CHEBI:59789"/>
    </ligand>
</feature>
<dbReference type="SUPFAM" id="SSF75217">
    <property type="entry name" value="alpha/beta knot"/>
    <property type="match status" value="1"/>
</dbReference>
<comment type="subunit">
    <text evidence="6">Homodimer.</text>
</comment>
<dbReference type="RefSeq" id="WP_109035326.1">
    <property type="nucleotide sequence ID" value="NZ_CP029210.1"/>
</dbReference>
<dbReference type="OrthoDB" id="9806643at2"/>
<dbReference type="HAMAP" id="MF_00658">
    <property type="entry name" value="23SrRNA_methyltr_H"/>
    <property type="match status" value="1"/>
</dbReference>
<proteinExistence type="inferred from homology"/>
<protein>
    <recommendedName>
        <fullName evidence="6">Ribosomal RNA large subunit methyltransferase H</fullName>
        <ecNumber evidence="6">2.1.1.177</ecNumber>
    </recommendedName>
    <alternativeName>
        <fullName evidence="6">23S rRNA (pseudouridine1915-N3)-methyltransferase</fullName>
    </alternativeName>
    <alternativeName>
        <fullName evidence="6">23S rRNA m3Psi1915 methyltransferase</fullName>
    </alternativeName>
    <alternativeName>
        <fullName evidence="6">rRNA (pseudouridine-N3-)-methyltransferase RlmH</fullName>
    </alternativeName>
</protein>
<keyword evidence="6" id="KW-0963">Cytoplasm</keyword>